<dbReference type="Pfam" id="PF00646">
    <property type="entry name" value="F-box"/>
    <property type="match status" value="1"/>
</dbReference>
<evidence type="ECO:0000313" key="3">
    <source>
        <dbReference type="Proteomes" id="UP001630127"/>
    </source>
</evidence>
<dbReference type="PANTHER" id="PTHR31900:SF34">
    <property type="entry name" value="EMB|CAB62440.1-RELATED"/>
    <property type="match status" value="1"/>
</dbReference>
<dbReference type="EMBL" id="JBJUIK010000015">
    <property type="protein sequence ID" value="KAL3503227.1"/>
    <property type="molecule type" value="Genomic_DNA"/>
</dbReference>
<dbReference type="PROSITE" id="PS50181">
    <property type="entry name" value="FBOX"/>
    <property type="match status" value="1"/>
</dbReference>
<dbReference type="InterPro" id="IPR001810">
    <property type="entry name" value="F-box_dom"/>
</dbReference>
<name>A0ABD2Y9X8_9GENT</name>
<accession>A0ABD2Y9X8</accession>
<comment type="caution">
    <text evidence="2">The sequence shown here is derived from an EMBL/GenBank/DDBJ whole genome shotgun (WGS) entry which is preliminary data.</text>
</comment>
<dbReference type="InterPro" id="IPR050232">
    <property type="entry name" value="FBL13/AtMIF1-like"/>
</dbReference>
<dbReference type="Gene3D" id="1.20.1280.50">
    <property type="match status" value="1"/>
</dbReference>
<dbReference type="SMART" id="SM00256">
    <property type="entry name" value="FBOX"/>
    <property type="match status" value="1"/>
</dbReference>
<dbReference type="Proteomes" id="UP001630127">
    <property type="component" value="Unassembled WGS sequence"/>
</dbReference>
<sequence>MADSSSKRAKNYYSGREKSITRKGVPVDGDGDRISDLPDSVLVHILSCLPTKDAVATGVLSKRWQFLWTSVSSLEFLYSNRSVSTNIRKMSFPNIVNRVLLQHSARNSGSINKFSVQYCKFSGVDIYDAESWVITAISRGVRELELELRFLYTQAYPLWFILPSSVFTSKTLVVLKLCGVIMIHVPNSVCIPNLKTLYLHSVTFHDYESLRKLISSSLVLETLTIIRIYLDNAGKVCISAPTITRLKINFFMNQLCLQKFESMIVVEINAPALQYFDIDGYNPEVVIVTNCDNLIEANVGVDSSLWDDPEDNVIKFLKGVSKVKFLSITGFLYAAGPMKKMRECAMCVEQTSCSEPEVFSTKFSNLTHLTMWTSCVWHPLLRYFLENADNLEVLNFKEDIDSYDLNLDVISTEPEHAPRCLSSCLRAISVENFGSNMDEEDEFVMLKFFLKNGKVLRTLEISNLCIKSKVSMLQKKISKFPRASEMCEIIIY</sequence>
<dbReference type="InterPro" id="IPR006566">
    <property type="entry name" value="FBD"/>
</dbReference>
<dbReference type="InterPro" id="IPR053781">
    <property type="entry name" value="F-box_AtFBL13-like"/>
</dbReference>
<dbReference type="Gene3D" id="3.80.10.10">
    <property type="entry name" value="Ribonuclease Inhibitor"/>
    <property type="match status" value="1"/>
</dbReference>
<dbReference type="InterPro" id="IPR036047">
    <property type="entry name" value="F-box-like_dom_sf"/>
</dbReference>
<evidence type="ECO:0000313" key="2">
    <source>
        <dbReference type="EMBL" id="KAL3503227.1"/>
    </source>
</evidence>
<dbReference type="CDD" id="cd22160">
    <property type="entry name" value="F-box_AtFBL13-like"/>
    <property type="match status" value="1"/>
</dbReference>
<gene>
    <name evidence="2" type="ORF">ACH5RR_037676</name>
</gene>
<dbReference type="SMART" id="SM00579">
    <property type="entry name" value="FBD"/>
    <property type="match status" value="1"/>
</dbReference>
<dbReference type="PANTHER" id="PTHR31900">
    <property type="entry name" value="F-BOX/RNI SUPERFAMILY PROTEIN-RELATED"/>
    <property type="match status" value="1"/>
</dbReference>
<organism evidence="2 3">
    <name type="scientific">Cinchona calisaya</name>
    <dbReference type="NCBI Taxonomy" id="153742"/>
    <lineage>
        <taxon>Eukaryota</taxon>
        <taxon>Viridiplantae</taxon>
        <taxon>Streptophyta</taxon>
        <taxon>Embryophyta</taxon>
        <taxon>Tracheophyta</taxon>
        <taxon>Spermatophyta</taxon>
        <taxon>Magnoliopsida</taxon>
        <taxon>eudicotyledons</taxon>
        <taxon>Gunneridae</taxon>
        <taxon>Pentapetalae</taxon>
        <taxon>asterids</taxon>
        <taxon>lamiids</taxon>
        <taxon>Gentianales</taxon>
        <taxon>Rubiaceae</taxon>
        <taxon>Cinchonoideae</taxon>
        <taxon>Cinchoneae</taxon>
        <taxon>Cinchona</taxon>
    </lineage>
</organism>
<dbReference type="AlphaFoldDB" id="A0ABD2Y9X8"/>
<protein>
    <recommendedName>
        <fullName evidence="1">F-box domain-containing protein</fullName>
    </recommendedName>
</protein>
<dbReference type="InterPro" id="IPR055411">
    <property type="entry name" value="LRR_FXL15/At3g58940/PEG3-like"/>
</dbReference>
<feature type="domain" description="F-box" evidence="1">
    <location>
        <begin position="31"/>
        <end position="81"/>
    </location>
</feature>
<keyword evidence="3" id="KW-1185">Reference proteome</keyword>
<dbReference type="SUPFAM" id="SSF52047">
    <property type="entry name" value="RNI-like"/>
    <property type="match status" value="1"/>
</dbReference>
<reference evidence="2 3" key="1">
    <citation type="submission" date="2024-11" db="EMBL/GenBank/DDBJ databases">
        <title>A near-complete genome assembly of Cinchona calisaya.</title>
        <authorList>
            <person name="Lian D.C."/>
            <person name="Zhao X.W."/>
            <person name="Wei L."/>
        </authorList>
    </citation>
    <scope>NUCLEOTIDE SEQUENCE [LARGE SCALE GENOMIC DNA]</scope>
    <source>
        <tissue evidence="2">Nenye</tissue>
    </source>
</reference>
<dbReference type="InterPro" id="IPR032675">
    <property type="entry name" value="LRR_dom_sf"/>
</dbReference>
<dbReference type="Pfam" id="PF08387">
    <property type="entry name" value="FBD"/>
    <property type="match status" value="1"/>
</dbReference>
<dbReference type="SUPFAM" id="SSF81383">
    <property type="entry name" value="F-box domain"/>
    <property type="match status" value="1"/>
</dbReference>
<evidence type="ECO:0000259" key="1">
    <source>
        <dbReference type="PROSITE" id="PS50181"/>
    </source>
</evidence>
<proteinExistence type="predicted"/>
<dbReference type="Pfam" id="PF24758">
    <property type="entry name" value="LRR_At5g56370"/>
    <property type="match status" value="1"/>
</dbReference>